<accession>A0A6P1B9N3</accession>
<dbReference type="Pfam" id="PF13469">
    <property type="entry name" value="Sulfotransfer_3"/>
    <property type="match status" value="1"/>
</dbReference>
<proteinExistence type="predicted"/>
<name>A0A6P1B9N3_9BRAD</name>
<dbReference type="AlphaFoldDB" id="A0A6P1B9N3"/>
<dbReference type="InterPro" id="IPR027417">
    <property type="entry name" value="P-loop_NTPase"/>
</dbReference>
<comment type="caution">
    <text evidence="1">The sequence shown here is derived from an EMBL/GenBank/DDBJ whole genome shotgun (WGS) entry which is preliminary data.</text>
</comment>
<keyword evidence="2" id="KW-1185">Reference proteome</keyword>
<sequence length="419" mass="45970">MSCAFGRSPAVCFLLGLPRAGTTLLAHLLQCHPDVLAPPEPWLMLALEAFGRVDQRHPAGPSLIEVATSEFLGRIDRTIALRAFADAAYGQYLTAAGKRIIIDKTPRYWTALEFLERVYPEASHILLLRNPYAIAASLKSTWGIPLRAESSYSVSVSSLADLMLRLPDVIISSLADLVLGFPRLAAHRTRAQTQLVRYELLVAHPDQEIRRLLLGLGCDPAAAAYASMGQVDYLRSSSFGDRKILERNAVDQSSIKTWQSQLSVEEMQTVTDLVGTTLLTELGYEGELLLAQQAGVVDRGPHLTELYRQIFRTWWDLRAGKAAASSGPSQSEQVHTARQLPENFRATCDMSVVQAQDLSAPSFAENLLLADPMKAQLQQALLASEADRAAGLDAIRTRDAAIEILRGEVARLEQIVNMA</sequence>
<dbReference type="RefSeq" id="WP_163149378.1">
    <property type="nucleotide sequence ID" value="NZ_VKHP01000001.1"/>
</dbReference>
<protein>
    <submittedName>
        <fullName evidence="1">Sulfotransferase</fullName>
    </submittedName>
</protein>
<keyword evidence="1" id="KW-0808">Transferase</keyword>
<organism evidence="1 2">
    <name type="scientific">Bradyrhizobium uaiense</name>
    <dbReference type="NCBI Taxonomy" id="2594946"/>
    <lineage>
        <taxon>Bacteria</taxon>
        <taxon>Pseudomonadati</taxon>
        <taxon>Pseudomonadota</taxon>
        <taxon>Alphaproteobacteria</taxon>
        <taxon>Hyphomicrobiales</taxon>
        <taxon>Nitrobacteraceae</taxon>
        <taxon>Bradyrhizobium</taxon>
    </lineage>
</organism>
<dbReference type="EMBL" id="VKHP01000001">
    <property type="protein sequence ID" value="NEU94360.1"/>
    <property type="molecule type" value="Genomic_DNA"/>
</dbReference>
<reference evidence="1 2" key="1">
    <citation type="journal article" date="2020" name="Arch. Microbiol.">
        <title>Bradyrhizobium uaiense sp. nov., a new highly efficient cowpea symbiont.</title>
        <authorList>
            <person name="Cabral Michel D."/>
            <person name="Azarias Guimaraes A."/>
            <person name="Martins da Costa E."/>
            <person name="Soares de Carvalho T."/>
            <person name="Balsanelli E."/>
            <person name="Willems A."/>
            <person name="Maltempi de Souza E."/>
            <person name="de Souza Moreira F.M."/>
        </authorList>
    </citation>
    <scope>NUCLEOTIDE SEQUENCE [LARGE SCALE GENOMIC DNA]</scope>
    <source>
        <strain evidence="1 2">UFLA 03-164</strain>
    </source>
</reference>
<evidence type="ECO:0000313" key="1">
    <source>
        <dbReference type="EMBL" id="NEU94360.1"/>
    </source>
</evidence>
<dbReference type="GO" id="GO:0016740">
    <property type="term" value="F:transferase activity"/>
    <property type="evidence" value="ECO:0007669"/>
    <property type="project" value="UniProtKB-KW"/>
</dbReference>
<evidence type="ECO:0000313" key="2">
    <source>
        <dbReference type="Proteomes" id="UP000468531"/>
    </source>
</evidence>
<dbReference type="SUPFAM" id="SSF52540">
    <property type="entry name" value="P-loop containing nucleoside triphosphate hydrolases"/>
    <property type="match status" value="1"/>
</dbReference>
<dbReference type="Gene3D" id="3.40.50.300">
    <property type="entry name" value="P-loop containing nucleotide triphosphate hydrolases"/>
    <property type="match status" value="1"/>
</dbReference>
<dbReference type="Proteomes" id="UP000468531">
    <property type="component" value="Unassembled WGS sequence"/>
</dbReference>
<gene>
    <name evidence="1" type="ORF">FNJ47_00590</name>
</gene>